<accession>A0A0B4CXY3</accession>
<comment type="caution">
    <text evidence="1">The sequence shown here is derived from an EMBL/GenBank/DDBJ whole genome shotgun (WGS) entry which is preliminary data.</text>
</comment>
<gene>
    <name evidence="1" type="ORF">RM51_18015</name>
</gene>
<organism evidence="1 2">
    <name type="scientific">Chryseobacterium taiwanense</name>
    <dbReference type="NCBI Taxonomy" id="363331"/>
    <lineage>
        <taxon>Bacteria</taxon>
        <taxon>Pseudomonadati</taxon>
        <taxon>Bacteroidota</taxon>
        <taxon>Flavobacteriia</taxon>
        <taxon>Flavobacteriales</taxon>
        <taxon>Weeksellaceae</taxon>
        <taxon>Chryseobacterium group</taxon>
        <taxon>Chryseobacterium</taxon>
    </lineage>
</organism>
<evidence type="ECO:0000313" key="2">
    <source>
        <dbReference type="Proteomes" id="UP000031167"/>
    </source>
</evidence>
<keyword evidence="2" id="KW-1185">Reference proteome</keyword>
<protein>
    <submittedName>
        <fullName evidence="1">Uncharacterized protein</fullName>
    </submittedName>
</protein>
<name>A0A0B4CXY3_9FLAO</name>
<dbReference type="Proteomes" id="UP000031167">
    <property type="component" value="Unassembled WGS sequence"/>
</dbReference>
<dbReference type="EMBL" id="JWTA01000021">
    <property type="protein sequence ID" value="KIC61212.1"/>
    <property type="molecule type" value="Genomic_DNA"/>
</dbReference>
<reference evidence="1 2" key="1">
    <citation type="submission" date="2014-12" db="EMBL/GenBank/DDBJ databases">
        <title>Genome sequencing of Chryseobacterium taiwanense TPW19.</title>
        <authorList>
            <person name="Tan P.W."/>
            <person name="Chan K.-G."/>
        </authorList>
    </citation>
    <scope>NUCLEOTIDE SEQUENCE [LARGE SCALE GENOMIC DNA]</scope>
    <source>
        <strain evidence="1 2">TPW19</strain>
    </source>
</reference>
<dbReference type="RefSeq" id="WP_039372883.1">
    <property type="nucleotide sequence ID" value="NZ_JWTA01000021.1"/>
</dbReference>
<sequence length="224" mass="27095">MKIFNFLKKKKTIQNNEIDILKNDFQEENKIEIMEKETTVHPFTERCEFLKKEYGLIVPDVYQKLFTYFNIEKNNSLYHPFWIEGEPYIEIFYTEKFVLYMIERYLELYDKDFDQEKFQEIIEYSKFEFILKENRFEAQHMNIAFVDQCYEELGRNQDYLIIGLNIYATCGGAEFLILSSDKKGYYAGCYHGMETEIEHQGIKINYDILDHYRSVSEEIGNIFK</sequence>
<dbReference type="STRING" id="363331.RM51_18015"/>
<dbReference type="AlphaFoldDB" id="A0A0B4CXY3"/>
<dbReference type="OrthoDB" id="1270404at2"/>
<evidence type="ECO:0000313" key="1">
    <source>
        <dbReference type="EMBL" id="KIC61212.1"/>
    </source>
</evidence>
<proteinExistence type="predicted"/>